<accession>A0AAV5KKI9</accession>
<evidence type="ECO:0000313" key="1">
    <source>
        <dbReference type="EMBL" id="GKV25034.1"/>
    </source>
</evidence>
<keyword evidence="2" id="KW-1185">Reference proteome</keyword>
<comment type="caution">
    <text evidence="1">The sequence shown here is derived from an EMBL/GenBank/DDBJ whole genome shotgun (WGS) entry which is preliminary data.</text>
</comment>
<dbReference type="AlphaFoldDB" id="A0AAV5KKI9"/>
<dbReference type="EMBL" id="BPVZ01000067">
    <property type="protein sequence ID" value="GKV25034.1"/>
    <property type="molecule type" value="Genomic_DNA"/>
</dbReference>
<sequence length="40" mass="4693">MCNYIFIYPIPMNAKFPDRKAEMKINEGMNFLIDINLGIL</sequence>
<evidence type="ECO:0000313" key="2">
    <source>
        <dbReference type="Proteomes" id="UP001054252"/>
    </source>
</evidence>
<dbReference type="Proteomes" id="UP001054252">
    <property type="component" value="Unassembled WGS sequence"/>
</dbReference>
<proteinExistence type="predicted"/>
<protein>
    <submittedName>
        <fullName evidence="1">Uncharacterized protein</fullName>
    </submittedName>
</protein>
<gene>
    <name evidence="1" type="ORF">SLEP1_g34542</name>
</gene>
<organism evidence="1 2">
    <name type="scientific">Rubroshorea leprosula</name>
    <dbReference type="NCBI Taxonomy" id="152421"/>
    <lineage>
        <taxon>Eukaryota</taxon>
        <taxon>Viridiplantae</taxon>
        <taxon>Streptophyta</taxon>
        <taxon>Embryophyta</taxon>
        <taxon>Tracheophyta</taxon>
        <taxon>Spermatophyta</taxon>
        <taxon>Magnoliopsida</taxon>
        <taxon>eudicotyledons</taxon>
        <taxon>Gunneridae</taxon>
        <taxon>Pentapetalae</taxon>
        <taxon>rosids</taxon>
        <taxon>malvids</taxon>
        <taxon>Malvales</taxon>
        <taxon>Dipterocarpaceae</taxon>
        <taxon>Rubroshorea</taxon>
    </lineage>
</organism>
<name>A0AAV5KKI9_9ROSI</name>
<reference evidence="1 2" key="1">
    <citation type="journal article" date="2021" name="Commun. Biol.">
        <title>The genome of Shorea leprosula (Dipterocarpaceae) highlights the ecological relevance of drought in aseasonal tropical rainforests.</title>
        <authorList>
            <person name="Ng K.K.S."/>
            <person name="Kobayashi M.J."/>
            <person name="Fawcett J.A."/>
            <person name="Hatakeyama M."/>
            <person name="Paape T."/>
            <person name="Ng C.H."/>
            <person name="Ang C.C."/>
            <person name="Tnah L.H."/>
            <person name="Lee C.T."/>
            <person name="Nishiyama T."/>
            <person name="Sese J."/>
            <person name="O'Brien M.J."/>
            <person name="Copetti D."/>
            <person name="Mohd Noor M.I."/>
            <person name="Ong R.C."/>
            <person name="Putra M."/>
            <person name="Sireger I.Z."/>
            <person name="Indrioko S."/>
            <person name="Kosugi Y."/>
            <person name="Izuno A."/>
            <person name="Isagi Y."/>
            <person name="Lee S.L."/>
            <person name="Shimizu K.K."/>
        </authorList>
    </citation>
    <scope>NUCLEOTIDE SEQUENCE [LARGE SCALE GENOMIC DNA]</scope>
    <source>
        <strain evidence="1">214</strain>
    </source>
</reference>